<comment type="catalytic activity">
    <reaction evidence="9">
        <text>a 1,2-diacyl-sn-glycero-3-phospho-(1D-myo-inositol-5-phosphate) + ATP = a 1,2-diacyl-sn-glycero-3-phospho-(1D-myo-inositol-4,5-bisphosphate) + ADP + H(+)</text>
        <dbReference type="Rhea" id="RHEA:12280"/>
        <dbReference type="ChEBI" id="CHEBI:15378"/>
        <dbReference type="ChEBI" id="CHEBI:30616"/>
        <dbReference type="ChEBI" id="CHEBI:57795"/>
        <dbReference type="ChEBI" id="CHEBI:58456"/>
        <dbReference type="ChEBI" id="CHEBI:456216"/>
        <dbReference type="EC" id="2.7.1.149"/>
    </reaction>
    <physiologicalReaction direction="left-to-right" evidence="9">
        <dbReference type="Rhea" id="RHEA:12281"/>
    </physiologicalReaction>
</comment>
<dbReference type="FunFam" id="3.30.800.10:FF:000002">
    <property type="entry name" value="Phosphatidylinositol 5-phosphate 4-kinase type-2 beta"/>
    <property type="match status" value="1"/>
</dbReference>
<keyword evidence="7" id="KW-0443">Lipid metabolism</keyword>
<evidence type="ECO:0000256" key="6">
    <source>
        <dbReference type="ARBA" id="ARBA00022840"/>
    </source>
</evidence>
<gene>
    <name evidence="16" type="primary">LOC110982582</name>
</gene>
<organism evidence="15 16">
    <name type="scientific">Acanthaster planci</name>
    <name type="common">Crown-of-thorns starfish</name>
    <dbReference type="NCBI Taxonomy" id="133434"/>
    <lineage>
        <taxon>Eukaryota</taxon>
        <taxon>Metazoa</taxon>
        <taxon>Echinodermata</taxon>
        <taxon>Eleutherozoa</taxon>
        <taxon>Asterozoa</taxon>
        <taxon>Asteroidea</taxon>
        <taxon>Valvatacea</taxon>
        <taxon>Valvatida</taxon>
        <taxon>Acanthasteridae</taxon>
        <taxon>Acanthaster</taxon>
    </lineage>
</organism>
<evidence type="ECO:0000256" key="5">
    <source>
        <dbReference type="ARBA" id="ARBA00022777"/>
    </source>
</evidence>
<keyword evidence="3 12" id="KW-0808">Transferase</keyword>
<evidence type="ECO:0000256" key="10">
    <source>
        <dbReference type="ARBA" id="ARBA00036950"/>
    </source>
</evidence>
<feature type="region of interest" description="Disordered" evidence="13">
    <location>
        <begin position="284"/>
        <end position="319"/>
    </location>
</feature>
<evidence type="ECO:0000259" key="14">
    <source>
        <dbReference type="PROSITE" id="PS51455"/>
    </source>
</evidence>
<evidence type="ECO:0000313" key="15">
    <source>
        <dbReference type="Proteomes" id="UP000694845"/>
    </source>
</evidence>
<dbReference type="InterPro" id="IPR027483">
    <property type="entry name" value="PInositol-4-P-4/5-kinase_C_sf"/>
</dbReference>
<evidence type="ECO:0000256" key="2">
    <source>
        <dbReference type="ARBA" id="ARBA00022490"/>
    </source>
</evidence>
<dbReference type="OrthoDB" id="20783at2759"/>
<sequence>MATTVSNIPKSKKKKHIKHVPQKVKLFRASEPLLSVLMWGINSTSNELSHVNIPVMLLPDDFKAYSKMKVDNHMYNKENLPSHFKVKEYCPLVFRNLRERFNVTDLEYQNSFVSSAPTYDDSSGKSGSKFMRTYDGKFFVKTITREEVELMFNVLPEYHKSIVESHGDTLLPQYLGMYRLTVDGTETYMVVLRSIFSSTMPVHTKYDLKGSTIDRQASEKEKDKELPTYKDNDFLSENKKIHIGTEAKDRVMAKLKRDVEFLAELKLMDYSLLVGIHDRERFEAEQKANHSEENGEEDDSGSGGALTPPDSPGPLTRQQHLSSGEYEFDTGQEVYAFPCEEGAPRNEVYFMGLIDILTHWGAKKKAAQAAKTVKHGAGAEISTVKPEQYAKRFLDFIEKVLV</sequence>
<dbReference type="Gene3D" id="3.30.800.10">
    <property type="entry name" value="Phosphatidylinositol Phosphate Kinase II Beta"/>
    <property type="match status" value="1"/>
</dbReference>
<reference evidence="16" key="1">
    <citation type="submission" date="2025-08" db="UniProtKB">
        <authorList>
            <consortium name="RefSeq"/>
        </authorList>
    </citation>
    <scope>IDENTIFICATION</scope>
</reference>
<evidence type="ECO:0000256" key="11">
    <source>
        <dbReference type="ARBA" id="ARBA00039039"/>
    </source>
</evidence>
<dbReference type="SMART" id="SM00330">
    <property type="entry name" value="PIPKc"/>
    <property type="match status" value="1"/>
</dbReference>
<evidence type="ECO:0000256" key="12">
    <source>
        <dbReference type="PROSITE-ProRule" id="PRU00781"/>
    </source>
</evidence>
<keyword evidence="5 12" id="KW-0418">Kinase</keyword>
<name>A0A8B7YVR9_ACAPL</name>
<evidence type="ECO:0000256" key="9">
    <source>
        <dbReference type="ARBA" id="ARBA00036698"/>
    </source>
</evidence>
<evidence type="ECO:0000256" key="1">
    <source>
        <dbReference type="ARBA" id="ARBA00004496"/>
    </source>
</evidence>
<dbReference type="GO" id="GO:0046854">
    <property type="term" value="P:phosphatidylinositol phosphate biosynthetic process"/>
    <property type="evidence" value="ECO:0007669"/>
    <property type="project" value="TreeGrafter"/>
</dbReference>
<dbReference type="InterPro" id="IPR027484">
    <property type="entry name" value="PInositol-4-P-5-kinase_N"/>
</dbReference>
<dbReference type="RefSeq" id="XP_022096787.1">
    <property type="nucleotide sequence ID" value="XM_022241095.1"/>
</dbReference>
<keyword evidence="6 12" id="KW-0067">ATP-binding</keyword>
<proteinExistence type="predicted"/>
<evidence type="ECO:0000256" key="8">
    <source>
        <dbReference type="ARBA" id="ARBA00036478"/>
    </source>
</evidence>
<evidence type="ECO:0000256" key="7">
    <source>
        <dbReference type="ARBA" id="ARBA00023098"/>
    </source>
</evidence>
<dbReference type="Pfam" id="PF01504">
    <property type="entry name" value="PIP5K"/>
    <property type="match status" value="1"/>
</dbReference>
<dbReference type="PANTHER" id="PTHR23086">
    <property type="entry name" value="PHOSPHATIDYLINOSITOL-4-PHOSPHATE 5-KINASE"/>
    <property type="match status" value="1"/>
</dbReference>
<feature type="domain" description="PIPK" evidence="14">
    <location>
        <begin position="29"/>
        <end position="401"/>
    </location>
</feature>
<dbReference type="Proteomes" id="UP000694845">
    <property type="component" value="Unplaced"/>
</dbReference>
<keyword evidence="15" id="KW-1185">Reference proteome</keyword>
<dbReference type="GO" id="GO:0016309">
    <property type="term" value="F:1-phosphatidylinositol-5-phosphate 4-kinase activity"/>
    <property type="evidence" value="ECO:0007669"/>
    <property type="project" value="UniProtKB-EC"/>
</dbReference>
<dbReference type="OMA" id="DYSPMCY"/>
<comment type="catalytic activity">
    <reaction evidence="10">
        <text>1,2-dihexadecanoyl-sn-glycero-3-phospho-(1D-myo-inositol-5-phosphate) + GTP = 1,2-dihexadecanoyl-sn-glycero-3-phospho-(1D-myo-inositol-4,5-bisphosphate) + GDP + H(+)</text>
        <dbReference type="Rhea" id="RHEA:55964"/>
        <dbReference type="ChEBI" id="CHEBI:15378"/>
        <dbReference type="ChEBI" id="CHEBI:37565"/>
        <dbReference type="ChEBI" id="CHEBI:58189"/>
        <dbReference type="ChEBI" id="CHEBI:83423"/>
        <dbReference type="ChEBI" id="CHEBI:84968"/>
    </reaction>
    <physiologicalReaction direction="left-to-right" evidence="10">
        <dbReference type="Rhea" id="RHEA:55965"/>
    </physiologicalReaction>
</comment>
<keyword evidence="2" id="KW-0963">Cytoplasm</keyword>
<dbReference type="CDD" id="cd17305">
    <property type="entry name" value="PIPKc_PIP5KII"/>
    <property type="match status" value="1"/>
</dbReference>
<dbReference type="EC" id="2.7.1.149" evidence="11"/>
<evidence type="ECO:0000256" key="4">
    <source>
        <dbReference type="ARBA" id="ARBA00022741"/>
    </source>
</evidence>
<dbReference type="InterPro" id="IPR023610">
    <property type="entry name" value="PInositol-4/5-P-5/4-kinase"/>
</dbReference>
<dbReference type="AlphaFoldDB" id="A0A8B7YVR9"/>
<accession>A0A8B7YVR9</accession>
<evidence type="ECO:0000256" key="3">
    <source>
        <dbReference type="ARBA" id="ARBA00022679"/>
    </source>
</evidence>
<dbReference type="PROSITE" id="PS51455">
    <property type="entry name" value="PIPK"/>
    <property type="match status" value="1"/>
</dbReference>
<dbReference type="GO" id="GO:0005737">
    <property type="term" value="C:cytoplasm"/>
    <property type="evidence" value="ECO:0007669"/>
    <property type="project" value="UniProtKB-SubCell"/>
</dbReference>
<protein>
    <recommendedName>
        <fullName evidence="11">1-phosphatidylinositol-5-phosphate 4-kinase</fullName>
        <ecNumber evidence="11">2.7.1.149</ecNumber>
    </recommendedName>
</protein>
<dbReference type="GO" id="GO:0005524">
    <property type="term" value="F:ATP binding"/>
    <property type="evidence" value="ECO:0007669"/>
    <property type="project" value="UniProtKB-UniRule"/>
</dbReference>
<dbReference type="SUPFAM" id="SSF56104">
    <property type="entry name" value="SAICAR synthase-like"/>
    <property type="match status" value="1"/>
</dbReference>
<dbReference type="GeneID" id="110982582"/>
<comment type="subcellular location">
    <subcellularLocation>
        <location evidence="1">Cytoplasm</location>
    </subcellularLocation>
</comment>
<dbReference type="GO" id="GO:0005886">
    <property type="term" value="C:plasma membrane"/>
    <property type="evidence" value="ECO:0007669"/>
    <property type="project" value="TreeGrafter"/>
</dbReference>
<comment type="catalytic activity">
    <reaction evidence="8">
        <text>1,2-dihexadecanoyl-sn-glycero-3-phospho-(1D-myo-inositol-5-phosphate) + ATP = 1,2-dihexadecanoyl-sn-glycero-3-phospho-(1D-myo-inositol-4,5-bisphosphate) + ADP + H(+)</text>
        <dbReference type="Rhea" id="RHEA:55992"/>
        <dbReference type="ChEBI" id="CHEBI:15378"/>
        <dbReference type="ChEBI" id="CHEBI:30616"/>
        <dbReference type="ChEBI" id="CHEBI:83423"/>
        <dbReference type="ChEBI" id="CHEBI:84968"/>
        <dbReference type="ChEBI" id="CHEBI:456216"/>
    </reaction>
    <physiologicalReaction direction="left-to-right" evidence="8">
        <dbReference type="Rhea" id="RHEA:55993"/>
    </physiologicalReaction>
</comment>
<evidence type="ECO:0000256" key="13">
    <source>
        <dbReference type="SAM" id="MobiDB-lite"/>
    </source>
</evidence>
<dbReference type="InterPro" id="IPR002498">
    <property type="entry name" value="PInositol-4-P-4/5-kinase_core"/>
</dbReference>
<evidence type="ECO:0000313" key="16">
    <source>
        <dbReference type="RefSeq" id="XP_022096787.1"/>
    </source>
</evidence>
<dbReference type="PANTHER" id="PTHR23086:SF8">
    <property type="entry name" value="PHOSPHATIDYLINOSITOL 5-PHOSPHATE 4-KINASE, ISOFORM A"/>
    <property type="match status" value="1"/>
</dbReference>
<feature type="compositionally biased region" description="Basic and acidic residues" evidence="13">
    <location>
        <begin position="284"/>
        <end position="293"/>
    </location>
</feature>
<dbReference type="KEGG" id="aplc:110982582"/>
<dbReference type="GO" id="GO:0016308">
    <property type="term" value="F:1-phosphatidylinositol-4-phosphate 5-kinase activity"/>
    <property type="evidence" value="ECO:0007669"/>
    <property type="project" value="TreeGrafter"/>
</dbReference>
<dbReference type="Gene3D" id="3.30.810.10">
    <property type="entry name" value="2-Layer Sandwich"/>
    <property type="match status" value="2"/>
</dbReference>
<keyword evidence="4 12" id="KW-0547">Nucleotide-binding</keyword>